<dbReference type="GO" id="GO:0008270">
    <property type="term" value="F:zinc ion binding"/>
    <property type="evidence" value="ECO:0007669"/>
    <property type="project" value="UniProtKB-KW"/>
</dbReference>
<evidence type="ECO:0000259" key="5">
    <source>
        <dbReference type="PROSITE" id="PS50016"/>
    </source>
</evidence>
<dbReference type="InterPro" id="IPR001841">
    <property type="entry name" value="Znf_RING"/>
</dbReference>
<dbReference type="SMART" id="SM00744">
    <property type="entry name" value="RINGv"/>
    <property type="match status" value="1"/>
</dbReference>
<dbReference type="InterPro" id="IPR013083">
    <property type="entry name" value="Znf_RING/FYVE/PHD"/>
</dbReference>
<dbReference type="EMBL" id="JBGBPQ010000003">
    <property type="protein sequence ID" value="KAL1526860.1"/>
    <property type="molecule type" value="Genomic_DNA"/>
</dbReference>
<evidence type="ECO:0000256" key="3">
    <source>
        <dbReference type="ARBA" id="ARBA00022833"/>
    </source>
</evidence>
<feature type="domain" description="RING-type" evidence="6">
    <location>
        <begin position="187"/>
        <end position="238"/>
    </location>
</feature>
<dbReference type="SUPFAM" id="SSF57850">
    <property type="entry name" value="RING/U-box"/>
    <property type="match status" value="1"/>
</dbReference>
<dbReference type="PANTHER" id="PTHR21540">
    <property type="entry name" value="RING FINGER AND SWIM DOMAIN-CONTAINING PROTEIN 2"/>
    <property type="match status" value="1"/>
</dbReference>
<keyword evidence="2 4" id="KW-0863">Zinc-finger</keyword>
<keyword evidence="1" id="KW-0479">Metal-binding</keyword>
<dbReference type="InterPro" id="IPR007527">
    <property type="entry name" value="Znf_SWIM"/>
</dbReference>
<dbReference type="PROSITE" id="PS50016">
    <property type="entry name" value="ZF_PHD_2"/>
    <property type="match status" value="1"/>
</dbReference>
<accession>A0AB34JY76</accession>
<dbReference type="PROSITE" id="PS50966">
    <property type="entry name" value="ZF_SWIM"/>
    <property type="match status" value="1"/>
</dbReference>
<evidence type="ECO:0000256" key="1">
    <source>
        <dbReference type="ARBA" id="ARBA00022723"/>
    </source>
</evidence>
<dbReference type="PROSITE" id="PS50089">
    <property type="entry name" value="ZF_RING_2"/>
    <property type="match status" value="1"/>
</dbReference>
<dbReference type="Gene3D" id="3.30.40.10">
    <property type="entry name" value="Zinc/RING finger domain, C3HC4 (zinc finger)"/>
    <property type="match status" value="1"/>
</dbReference>
<dbReference type="GO" id="GO:0061630">
    <property type="term" value="F:ubiquitin protein ligase activity"/>
    <property type="evidence" value="ECO:0007669"/>
    <property type="project" value="InterPro"/>
</dbReference>
<dbReference type="Proteomes" id="UP001515480">
    <property type="component" value="Unassembled WGS sequence"/>
</dbReference>
<comment type="caution">
    <text evidence="8">The sequence shown here is derived from an EMBL/GenBank/DDBJ whole genome shotgun (WGS) entry which is preliminary data.</text>
</comment>
<protein>
    <recommendedName>
        <fullName evidence="10">Anaphase-promoting complex subunit 11</fullName>
    </recommendedName>
</protein>
<dbReference type="InterPro" id="IPR039903">
    <property type="entry name" value="Zswim2"/>
</dbReference>
<evidence type="ECO:0000256" key="2">
    <source>
        <dbReference type="ARBA" id="ARBA00022771"/>
    </source>
</evidence>
<feature type="domain" description="SWIM-type" evidence="7">
    <location>
        <begin position="73"/>
        <end position="102"/>
    </location>
</feature>
<evidence type="ECO:0000259" key="6">
    <source>
        <dbReference type="PROSITE" id="PS50089"/>
    </source>
</evidence>
<dbReference type="InterPro" id="IPR019787">
    <property type="entry name" value="Znf_PHD-finger"/>
</dbReference>
<dbReference type="InterPro" id="IPR011016">
    <property type="entry name" value="Znf_RING-CH"/>
</dbReference>
<organism evidence="8 9">
    <name type="scientific">Prymnesium parvum</name>
    <name type="common">Toxic golden alga</name>
    <dbReference type="NCBI Taxonomy" id="97485"/>
    <lineage>
        <taxon>Eukaryota</taxon>
        <taxon>Haptista</taxon>
        <taxon>Haptophyta</taxon>
        <taxon>Prymnesiophyceae</taxon>
        <taxon>Prymnesiales</taxon>
        <taxon>Prymnesiaceae</taxon>
        <taxon>Prymnesium</taxon>
    </lineage>
</organism>
<name>A0AB34JY76_PRYPA</name>
<evidence type="ECO:0000313" key="9">
    <source>
        <dbReference type="Proteomes" id="UP001515480"/>
    </source>
</evidence>
<proteinExistence type="predicted"/>
<evidence type="ECO:0008006" key="10">
    <source>
        <dbReference type="Google" id="ProtNLM"/>
    </source>
</evidence>
<gene>
    <name evidence="8" type="ORF">AB1Y20_015551</name>
</gene>
<reference evidence="8 9" key="1">
    <citation type="journal article" date="2024" name="Science">
        <title>Giant polyketide synthase enzymes in the biosynthesis of giant marine polyether toxins.</title>
        <authorList>
            <person name="Fallon T.R."/>
            <person name="Shende V.V."/>
            <person name="Wierzbicki I.H."/>
            <person name="Pendleton A.L."/>
            <person name="Watervoot N.F."/>
            <person name="Auber R.P."/>
            <person name="Gonzalez D.J."/>
            <person name="Wisecaver J.H."/>
            <person name="Moore B.S."/>
        </authorList>
    </citation>
    <scope>NUCLEOTIDE SEQUENCE [LARGE SCALE GENOMIC DNA]</scope>
    <source>
        <strain evidence="8 9">12B1</strain>
    </source>
</reference>
<keyword evidence="3" id="KW-0862">Zinc</keyword>
<dbReference type="AlphaFoldDB" id="A0AB34JY76"/>
<sequence length="391" mass="42899">MASSAHGARGEYERTLREYYASKAEYARLKQPGRQEQLRPMDSRRGKVRLGLVSRRGPLSFCVCELSAPETSFDVRIGETHRCSCSSSRCCDHIHWVLTAVLRVKASTACRTGLSKLELTQAVEAAPPTQVATPHSRLRSKPRPELDGESVSWLLGLSEYEAYLLTLPPLKDEPNDTGRPIAIDDSCPICMDAMTPQEAQRPGVLVYCKGSCRRSMHAECLRAWAQHQPGTLSCPMCRAAWGDVPPSIAEAEAEVATRKLQRELREGLAAVGQRQALMELEWRKRMAGDKGESQVHTCNSCEPISSDFRRRETALVPRLHMPRADGQRFPAVTGSKTAAGGSVGGTPALIATTRGANVPQHGLISTLASSSLQPRRVVPAVRNINRTVNNR</sequence>
<evidence type="ECO:0000256" key="4">
    <source>
        <dbReference type="PROSITE-ProRule" id="PRU00175"/>
    </source>
</evidence>
<evidence type="ECO:0000313" key="8">
    <source>
        <dbReference type="EMBL" id="KAL1526860.1"/>
    </source>
</evidence>
<keyword evidence="9" id="KW-1185">Reference proteome</keyword>
<feature type="domain" description="PHD-type" evidence="5">
    <location>
        <begin position="184"/>
        <end position="240"/>
    </location>
</feature>
<evidence type="ECO:0000259" key="7">
    <source>
        <dbReference type="PROSITE" id="PS50966"/>
    </source>
</evidence>
<dbReference type="Pfam" id="PF13639">
    <property type="entry name" value="zf-RING_2"/>
    <property type="match status" value="1"/>
</dbReference>